<dbReference type="SUPFAM" id="SSF47781">
    <property type="entry name" value="RuvA domain 2-like"/>
    <property type="match status" value="1"/>
</dbReference>
<comment type="caution">
    <text evidence="1">The sequence shown here is derived from an EMBL/GenBank/DDBJ whole genome shotgun (WGS) entry which is preliminary data.</text>
</comment>
<name>A0A9D9H299_9BACT</name>
<evidence type="ECO:0000313" key="2">
    <source>
        <dbReference type="Proteomes" id="UP000823612"/>
    </source>
</evidence>
<organism evidence="1 2">
    <name type="scientific">Candidatus Pullibacteroides excrementavium</name>
    <dbReference type="NCBI Taxonomy" id="2840905"/>
    <lineage>
        <taxon>Bacteria</taxon>
        <taxon>Pseudomonadati</taxon>
        <taxon>Bacteroidota</taxon>
        <taxon>Bacteroidia</taxon>
        <taxon>Bacteroidales</taxon>
        <taxon>Candidatus Pullibacteroides</taxon>
    </lineage>
</organism>
<gene>
    <name evidence="1" type="ORF">IAB08_08185</name>
</gene>
<protein>
    <submittedName>
        <fullName evidence="1">Helix-hairpin-helix domain-containing protein</fullName>
    </submittedName>
</protein>
<proteinExistence type="predicted"/>
<sequence>MEDWVESRMEELFENAGEEASLPAEDWEELLFERQSYRENPLNLNTVNAEELRRLQLLDEWQIQALLHYRESYGRIVHWNELTDFVPGFSAESLALLQTFFYLGPESDALEAGDLLQKGKHQILARYNRRLKPSKAFREGKYAGRPNNYYLRYLFNAQNRIRIGFSAQQDAGEAFGRQGFDFYAGYMALSQIGALQNLVIGTYRADWGFGLHLGSGGGFYGGTQADLMLASGQGIRPFASGAEYGFLQGAAAEFRLGTSWKTGLLYSSRKRDGRFRAESPNGIRNPASILDQITSMPQNGYHRTETEIAGKQKLREQLWAWKLEKEFRTARIGLVLSTGTLGGIGNPELKLGNGHHTPLSHASAHRESAASLYYQWLIGRLHLYGEASMNFRLDYAFLQGAQWKPSENFALAARYTHYSPLYFVLYGDCPLSRPMTTPKEGKQKQRFEWQMLALLPKGLRLELDGDLGIERKALALPVQTYSLAGKLAYSRSSLDAYLQFSYDKSLSRQGHSIRADFSYLLPLGFFGESRVECRNFTDGLLLMQDFGYTIPDNRFKIRFRLAVFQTKDYMSRIYAYEHDVLYGSSISALYGKGLRFALNCRYEAFRWLVLELKYAHTLQDGVQKTGSGDNETEGYLLPEIKLQARFKF</sequence>
<reference evidence="1" key="1">
    <citation type="submission" date="2020-10" db="EMBL/GenBank/DDBJ databases">
        <authorList>
            <person name="Gilroy R."/>
        </authorList>
    </citation>
    <scope>NUCLEOTIDE SEQUENCE</scope>
    <source>
        <strain evidence="1">2889</strain>
    </source>
</reference>
<evidence type="ECO:0000313" key="1">
    <source>
        <dbReference type="EMBL" id="MBO8433249.1"/>
    </source>
</evidence>
<accession>A0A9D9H299</accession>
<dbReference type="InterPro" id="IPR010994">
    <property type="entry name" value="RuvA_2-like"/>
</dbReference>
<dbReference type="EMBL" id="JADIMZ010000121">
    <property type="protein sequence ID" value="MBO8433249.1"/>
    <property type="molecule type" value="Genomic_DNA"/>
</dbReference>
<reference evidence="1" key="2">
    <citation type="journal article" date="2021" name="PeerJ">
        <title>Extensive microbial diversity within the chicken gut microbiome revealed by metagenomics and culture.</title>
        <authorList>
            <person name="Gilroy R."/>
            <person name="Ravi A."/>
            <person name="Getino M."/>
            <person name="Pursley I."/>
            <person name="Horton D.L."/>
            <person name="Alikhan N.F."/>
            <person name="Baker D."/>
            <person name="Gharbi K."/>
            <person name="Hall N."/>
            <person name="Watson M."/>
            <person name="Adriaenssens E.M."/>
            <person name="Foster-Nyarko E."/>
            <person name="Jarju S."/>
            <person name="Secka A."/>
            <person name="Antonio M."/>
            <person name="Oren A."/>
            <person name="Chaudhuri R.R."/>
            <person name="La Ragione R."/>
            <person name="Hildebrand F."/>
            <person name="Pallen M.J."/>
        </authorList>
    </citation>
    <scope>NUCLEOTIDE SEQUENCE</scope>
    <source>
        <strain evidence="1">2889</strain>
    </source>
</reference>
<dbReference type="Proteomes" id="UP000823612">
    <property type="component" value="Unassembled WGS sequence"/>
</dbReference>
<dbReference type="AlphaFoldDB" id="A0A9D9H299"/>